<dbReference type="InterPro" id="IPR000668">
    <property type="entry name" value="Peptidase_C1A_C"/>
</dbReference>
<name>A0AA86TNC4_9EUKA</name>
<protein>
    <submittedName>
        <fullName evidence="3">Cathepsin L</fullName>
    </submittedName>
    <submittedName>
        <fullName evidence="4">Cathepsin_L</fullName>
    </submittedName>
</protein>
<proteinExistence type="inferred from homology"/>
<dbReference type="Pfam" id="PF00112">
    <property type="entry name" value="Peptidase_C1"/>
    <property type="match status" value="1"/>
</dbReference>
<feature type="domain" description="Peptidase C1A papain C-terminal" evidence="2">
    <location>
        <begin position="262"/>
        <end position="490"/>
    </location>
</feature>
<dbReference type="CDD" id="cd02248">
    <property type="entry name" value="Peptidase_C1A"/>
    <property type="match status" value="1"/>
</dbReference>
<dbReference type="Proteomes" id="UP001642409">
    <property type="component" value="Unassembled WGS sequence"/>
</dbReference>
<dbReference type="SMART" id="SM00645">
    <property type="entry name" value="Pept_C1"/>
    <property type="match status" value="1"/>
</dbReference>
<dbReference type="GO" id="GO:0006508">
    <property type="term" value="P:proteolysis"/>
    <property type="evidence" value="ECO:0007669"/>
    <property type="project" value="InterPro"/>
</dbReference>
<dbReference type="InterPro" id="IPR038765">
    <property type="entry name" value="Papain-like_cys_pep_sf"/>
</dbReference>
<evidence type="ECO:0000313" key="3">
    <source>
        <dbReference type="EMBL" id="CAI9922676.1"/>
    </source>
</evidence>
<evidence type="ECO:0000313" key="5">
    <source>
        <dbReference type="Proteomes" id="UP001642409"/>
    </source>
</evidence>
<comment type="similarity">
    <text evidence="1">Belongs to the peptidase C1 family.</text>
</comment>
<evidence type="ECO:0000259" key="2">
    <source>
        <dbReference type="SMART" id="SM00645"/>
    </source>
</evidence>
<reference evidence="4 5" key="2">
    <citation type="submission" date="2024-07" db="EMBL/GenBank/DDBJ databases">
        <authorList>
            <person name="Akdeniz Z."/>
        </authorList>
    </citation>
    <scope>NUCLEOTIDE SEQUENCE [LARGE SCALE GENOMIC DNA]</scope>
</reference>
<dbReference type="InterPro" id="IPR025661">
    <property type="entry name" value="Pept_asp_AS"/>
</dbReference>
<evidence type="ECO:0000256" key="1">
    <source>
        <dbReference type="ARBA" id="ARBA00008455"/>
    </source>
</evidence>
<comment type="caution">
    <text evidence="3">The sequence shown here is derived from an EMBL/GenBank/DDBJ whole genome shotgun (WGS) entry which is preliminary data.</text>
</comment>
<sequence>MLSLFQVINLEYRNYTVFTHFQVPFSTNQQYYLAVNDADHGIQYHHFINDAQQIVDPVLSFNNDNVSYYNRIHKDHEECIFSKESSPVEFLPNLTAYDHLQQTILNGQLVEHFRQFGSYETDTSGKTFAANSTLQNDFFCQMQNGVCVPLRWELRGRSNFDSHQDYYLLEFTHFTTDVDEKYLKPMSDCKQTTPRKHHPLQFIRNNANQFKNINVLNEINKNEHFTFKVAPNKFINNEPLQRKPKRLHEPDLPECVIDPVPLPKQLDWRIRGGVNYVQDQVFCGSCWTFATMGMLESRINIMQLQNNRNEPLIKLSEQSIVDCFWDEHPADTFLKSQGCEGGQPDYAIQWLKGLPGFALAENYPYFGQNDYCKMEKFTFNKYAIDQTCKVPKTVEALKLALLSGPVAITVDVISSFTFYTGGVYNDPDCKSDFELLDHNVVCVGWGVDAEFGEYWIVRNSWSSNWGIDGYIYISTQNNICGVLTDASYVTLKTK</sequence>
<gene>
    <name evidence="3" type="ORF">HINF_LOCUS10321</name>
    <name evidence="4" type="ORF">HINF_LOCUS47057</name>
</gene>
<dbReference type="InterPro" id="IPR013128">
    <property type="entry name" value="Peptidase_C1A"/>
</dbReference>
<reference evidence="3" key="1">
    <citation type="submission" date="2023-06" db="EMBL/GenBank/DDBJ databases">
        <authorList>
            <person name="Kurt Z."/>
        </authorList>
    </citation>
    <scope>NUCLEOTIDE SEQUENCE</scope>
</reference>
<organism evidence="3">
    <name type="scientific">Hexamita inflata</name>
    <dbReference type="NCBI Taxonomy" id="28002"/>
    <lineage>
        <taxon>Eukaryota</taxon>
        <taxon>Metamonada</taxon>
        <taxon>Diplomonadida</taxon>
        <taxon>Hexamitidae</taxon>
        <taxon>Hexamitinae</taxon>
        <taxon>Hexamita</taxon>
    </lineage>
</organism>
<dbReference type="Gene3D" id="3.90.70.10">
    <property type="entry name" value="Cysteine proteinases"/>
    <property type="match status" value="1"/>
</dbReference>
<accession>A0AA86TNC4</accession>
<dbReference type="EMBL" id="CATOUU010000260">
    <property type="protein sequence ID" value="CAI9922676.1"/>
    <property type="molecule type" value="Genomic_DNA"/>
</dbReference>
<dbReference type="AlphaFoldDB" id="A0AA86TNC4"/>
<keyword evidence="5" id="KW-1185">Reference proteome</keyword>
<evidence type="ECO:0000313" key="4">
    <source>
        <dbReference type="EMBL" id="CAL6056504.1"/>
    </source>
</evidence>
<dbReference type="EMBL" id="CAXDID020000210">
    <property type="protein sequence ID" value="CAL6056504.1"/>
    <property type="molecule type" value="Genomic_DNA"/>
</dbReference>
<dbReference type="InterPro" id="IPR039417">
    <property type="entry name" value="Peptidase_C1A_papain-like"/>
</dbReference>
<dbReference type="PROSITE" id="PS00640">
    <property type="entry name" value="THIOL_PROTEASE_ASN"/>
    <property type="match status" value="1"/>
</dbReference>
<dbReference type="GO" id="GO:0008234">
    <property type="term" value="F:cysteine-type peptidase activity"/>
    <property type="evidence" value="ECO:0007669"/>
    <property type="project" value="InterPro"/>
</dbReference>
<dbReference type="SUPFAM" id="SSF54001">
    <property type="entry name" value="Cysteine proteinases"/>
    <property type="match status" value="1"/>
</dbReference>
<dbReference type="PANTHER" id="PTHR12411">
    <property type="entry name" value="CYSTEINE PROTEASE FAMILY C1-RELATED"/>
    <property type="match status" value="1"/>
</dbReference>
<dbReference type="PRINTS" id="PR00705">
    <property type="entry name" value="PAPAIN"/>
</dbReference>